<dbReference type="EMBL" id="MT631191">
    <property type="protein sequence ID" value="QNO46478.1"/>
    <property type="molecule type" value="Genomic_DNA"/>
</dbReference>
<gene>
    <name evidence="1" type="ORF">MNAPFPCD_00007</name>
    <name evidence="2" type="ORF">PAACNKLE_00014</name>
</gene>
<dbReference type="EMBL" id="MT630961">
    <property type="protein sequence ID" value="QNO44386.1"/>
    <property type="molecule type" value="Genomic_DNA"/>
</dbReference>
<name>A0A7G9Y8Q2_9EURY</name>
<dbReference type="AlphaFoldDB" id="A0A7G9Y8Q2"/>
<sequence>MGKNIYLSNREQVIFNMVSSVDIAYTDEIRDLFPDLNPHQINKICHSLSSKGYLHRLKKGVYLIQKKPSDQPVIENPYKIALALFKGYIGFSSALRIYDLLDYEPFTIFVVAKNRSMEKRLGEYTFKSVAMGKRATGITYYKDIYISTVAKTFFDCFYKPQYGGGYSTITEALYDADMDWNEFTGYFELASSSLCQRTGYVLELFGDETDKIPEEVLQYFRKRIKNNTKLLPSGWRTGKYMKPWMLLDNLGKENILSWWHHG</sequence>
<evidence type="ECO:0000313" key="2">
    <source>
        <dbReference type="EMBL" id="QNO46478.1"/>
    </source>
</evidence>
<accession>A0A7G9Y8Q2</accession>
<organism evidence="1">
    <name type="scientific">Candidatus Methanogaster sp. ANME-2c ERB4</name>
    <dbReference type="NCBI Taxonomy" id="2759911"/>
    <lineage>
        <taxon>Archaea</taxon>
        <taxon>Methanobacteriati</taxon>
        <taxon>Methanobacteriota</taxon>
        <taxon>Stenosarchaea group</taxon>
        <taxon>Methanomicrobia</taxon>
        <taxon>Methanosarcinales</taxon>
        <taxon>ANME-2 cluster</taxon>
        <taxon>Candidatus Methanogasteraceae</taxon>
        <taxon>Candidatus Methanogaster</taxon>
    </lineage>
</organism>
<evidence type="ECO:0008006" key="3">
    <source>
        <dbReference type="Google" id="ProtNLM"/>
    </source>
</evidence>
<proteinExistence type="predicted"/>
<evidence type="ECO:0000313" key="1">
    <source>
        <dbReference type="EMBL" id="QNO44386.1"/>
    </source>
</evidence>
<protein>
    <recommendedName>
        <fullName evidence="3">AbiEi antitoxin C-terminal domain-containing protein</fullName>
    </recommendedName>
</protein>
<reference evidence="1" key="1">
    <citation type="submission" date="2020-06" db="EMBL/GenBank/DDBJ databases">
        <title>Unique genomic features of the anaerobic methanotrophic archaea.</title>
        <authorList>
            <person name="Chadwick G.L."/>
            <person name="Skennerton C.T."/>
            <person name="Laso-Perez R."/>
            <person name="Leu A.O."/>
            <person name="Speth D.R."/>
            <person name="Yu H."/>
            <person name="Morgan-Lang C."/>
            <person name="Hatzenpichler R."/>
            <person name="Goudeau D."/>
            <person name="Malmstrom R."/>
            <person name="Brazelton W.J."/>
            <person name="Woyke T."/>
            <person name="Hallam S.J."/>
            <person name="Tyson G.W."/>
            <person name="Wegener G."/>
            <person name="Boetius A."/>
            <person name="Orphan V."/>
        </authorList>
    </citation>
    <scope>NUCLEOTIDE SEQUENCE</scope>
</reference>